<dbReference type="InterPro" id="IPR000719">
    <property type="entry name" value="Prot_kinase_dom"/>
</dbReference>
<protein>
    <submittedName>
        <fullName evidence="3">Kinase-like domain-containing protein</fullName>
    </submittedName>
</protein>
<proteinExistence type="predicted"/>
<dbReference type="GO" id="GO:0005524">
    <property type="term" value="F:ATP binding"/>
    <property type="evidence" value="ECO:0007669"/>
    <property type="project" value="InterPro"/>
</dbReference>
<evidence type="ECO:0000313" key="4">
    <source>
        <dbReference type="Proteomes" id="UP000717696"/>
    </source>
</evidence>
<dbReference type="InterPro" id="IPR011009">
    <property type="entry name" value="Kinase-like_dom_sf"/>
</dbReference>
<feature type="compositionally biased region" description="Polar residues" evidence="1">
    <location>
        <begin position="499"/>
        <end position="519"/>
    </location>
</feature>
<accession>A0A9P9JCQ6</accession>
<keyword evidence="3" id="KW-0808">Transferase</keyword>
<dbReference type="CDD" id="cd00180">
    <property type="entry name" value="PKc"/>
    <property type="match status" value="1"/>
</dbReference>
<dbReference type="AlphaFoldDB" id="A0A9P9JCQ6"/>
<reference evidence="3" key="1">
    <citation type="journal article" date="2021" name="Nat. Commun.">
        <title>Genetic determinants of endophytism in the Arabidopsis root mycobiome.</title>
        <authorList>
            <person name="Mesny F."/>
            <person name="Miyauchi S."/>
            <person name="Thiergart T."/>
            <person name="Pickel B."/>
            <person name="Atanasova L."/>
            <person name="Karlsson M."/>
            <person name="Huettel B."/>
            <person name="Barry K.W."/>
            <person name="Haridas S."/>
            <person name="Chen C."/>
            <person name="Bauer D."/>
            <person name="Andreopoulos W."/>
            <person name="Pangilinan J."/>
            <person name="LaButti K."/>
            <person name="Riley R."/>
            <person name="Lipzen A."/>
            <person name="Clum A."/>
            <person name="Drula E."/>
            <person name="Henrissat B."/>
            <person name="Kohler A."/>
            <person name="Grigoriev I.V."/>
            <person name="Martin F.M."/>
            <person name="Hacquard S."/>
        </authorList>
    </citation>
    <scope>NUCLEOTIDE SEQUENCE</scope>
    <source>
        <strain evidence="3">MPI-CAGE-AT-0021</strain>
    </source>
</reference>
<keyword evidence="4" id="KW-1185">Reference proteome</keyword>
<dbReference type="SMART" id="SM00220">
    <property type="entry name" value="S_TKc"/>
    <property type="match status" value="1"/>
</dbReference>
<sequence length="519" mass="59303">MSTQTPRKLSNPTLYKELNLATRTCPITDRKYISSRKIDEAITVENVKGSLNSKKGWLRWPCRDRRLDKLVDRARKVLAILALLAKLDEGSVKNLSTNGLTDKYLPLYKIGDRLKSHRLGKEFSFPAWSADGLEQFQDNQWTVLAHELTFIAGCIDNIDLPENCAFQFSKCKEVGSTDFSTVYRADIPSSENLLESDIGCIAVKKFNKGREQDYDKEKKNLEKIKSIDNPHLIKHLAVCDQFKCIIFPWAEGGDLGQLWERESPNERTIDLFSWSLKQLVGLAHALQQLHSIGFRHGDIKPSNIFLFIENGTGTLKIADMGVSKEHKQDTDLRVGVTITTASTRAYEAPEANHHKKSRTPRSRKYDCWSMGCIILEFVVWLLYDSRALESFKTTRNSELHEYYRLKSSAQGDDIEWQDAMERHPKVDEAIQYLRDDARCKNTALEDLVNLVDSKLLRIDKEERLTAAELHRELQAILRQCNEEETRLVNKVPSPDIPSIFNQPPSKSPGTKTRTVGSTY</sequence>
<evidence type="ECO:0000256" key="1">
    <source>
        <dbReference type="SAM" id="MobiDB-lite"/>
    </source>
</evidence>
<keyword evidence="3" id="KW-0418">Kinase</keyword>
<dbReference type="Proteomes" id="UP000717696">
    <property type="component" value="Unassembled WGS sequence"/>
</dbReference>
<dbReference type="Gene3D" id="3.30.200.20">
    <property type="entry name" value="Phosphorylase Kinase, domain 1"/>
    <property type="match status" value="1"/>
</dbReference>
<evidence type="ECO:0000259" key="2">
    <source>
        <dbReference type="PROSITE" id="PS50011"/>
    </source>
</evidence>
<organism evidence="3 4">
    <name type="scientific">Dactylonectria estremocensis</name>
    <dbReference type="NCBI Taxonomy" id="1079267"/>
    <lineage>
        <taxon>Eukaryota</taxon>
        <taxon>Fungi</taxon>
        <taxon>Dikarya</taxon>
        <taxon>Ascomycota</taxon>
        <taxon>Pezizomycotina</taxon>
        <taxon>Sordariomycetes</taxon>
        <taxon>Hypocreomycetidae</taxon>
        <taxon>Hypocreales</taxon>
        <taxon>Nectriaceae</taxon>
        <taxon>Dactylonectria</taxon>
    </lineage>
</organism>
<dbReference type="PROSITE" id="PS50011">
    <property type="entry name" value="PROTEIN_KINASE_DOM"/>
    <property type="match status" value="1"/>
</dbReference>
<dbReference type="SUPFAM" id="SSF56112">
    <property type="entry name" value="Protein kinase-like (PK-like)"/>
    <property type="match status" value="1"/>
</dbReference>
<dbReference type="PROSITE" id="PS00108">
    <property type="entry name" value="PROTEIN_KINASE_ST"/>
    <property type="match status" value="1"/>
</dbReference>
<evidence type="ECO:0000313" key="3">
    <source>
        <dbReference type="EMBL" id="KAH7155790.1"/>
    </source>
</evidence>
<dbReference type="InterPro" id="IPR008271">
    <property type="entry name" value="Ser/Thr_kinase_AS"/>
</dbReference>
<gene>
    <name evidence="3" type="ORF">B0J13DRAFT_546364</name>
</gene>
<dbReference type="GO" id="GO:0004674">
    <property type="term" value="F:protein serine/threonine kinase activity"/>
    <property type="evidence" value="ECO:0007669"/>
    <property type="project" value="TreeGrafter"/>
</dbReference>
<dbReference type="PANTHER" id="PTHR24359">
    <property type="entry name" value="SERINE/THREONINE-PROTEIN KINASE SBK1"/>
    <property type="match status" value="1"/>
</dbReference>
<dbReference type="Pfam" id="PF00069">
    <property type="entry name" value="Pkinase"/>
    <property type="match status" value="1"/>
</dbReference>
<feature type="domain" description="Protein kinase" evidence="2">
    <location>
        <begin position="168"/>
        <end position="477"/>
    </location>
</feature>
<dbReference type="PANTHER" id="PTHR24359:SF1">
    <property type="entry name" value="INHIBITOR OF NUCLEAR FACTOR KAPPA-B KINASE EPSILON SUBUNIT HOMOLOG 1-RELATED"/>
    <property type="match status" value="1"/>
</dbReference>
<name>A0A9P9JCQ6_9HYPO</name>
<dbReference type="EMBL" id="JAGMUU010000004">
    <property type="protein sequence ID" value="KAH7155790.1"/>
    <property type="molecule type" value="Genomic_DNA"/>
</dbReference>
<comment type="caution">
    <text evidence="3">The sequence shown here is derived from an EMBL/GenBank/DDBJ whole genome shotgun (WGS) entry which is preliminary data.</text>
</comment>
<dbReference type="Gene3D" id="1.10.510.10">
    <property type="entry name" value="Transferase(Phosphotransferase) domain 1"/>
    <property type="match status" value="1"/>
</dbReference>
<dbReference type="OrthoDB" id="1046782at2759"/>
<feature type="region of interest" description="Disordered" evidence="1">
    <location>
        <begin position="488"/>
        <end position="519"/>
    </location>
</feature>